<comment type="caution">
    <text evidence="1">The sequence shown here is derived from an EMBL/GenBank/DDBJ whole genome shotgun (WGS) entry which is preliminary data.</text>
</comment>
<dbReference type="AlphaFoldDB" id="A0A9N9PST4"/>
<dbReference type="EMBL" id="CAJVRL010000082">
    <property type="protein sequence ID" value="CAG8958401.1"/>
    <property type="molecule type" value="Genomic_DNA"/>
</dbReference>
<sequence length="344" mass="38535">MSGVGRSGGVGGRDGHKRKGIFDEVNEAIARHKKNLKVSKKNKRKEILKKSLGMGLDFFNSPGGRGRDTLPLNIAKELRKFRYCQIMTEVNLGQEQGDQSTTALHEDFKYRMDPSRQYPQIVFQKNNWRVTCPIWTFDSDDDTFLVEKLSDLSDSFDIDIALNNTRVRHPQSDHLSSMQNFGQSFQPEGLRFHGWLLRGQCQQEWVGSGEAVENEAVTKLSEAFSPKRSDGSFKLVSVVLIRREYHYKEECQELYDNFWMELVKNNISNGPLPFLQNELQGNAGNNTSAVEEGDGNGDVEMTGMGIGEEAVEEGATGFGFVQAGEDIVSLAGALQQITLDPSQQ</sequence>
<organism evidence="1 2">
    <name type="scientific">Hymenoscyphus fraxineus</name>
    <dbReference type="NCBI Taxonomy" id="746836"/>
    <lineage>
        <taxon>Eukaryota</taxon>
        <taxon>Fungi</taxon>
        <taxon>Dikarya</taxon>
        <taxon>Ascomycota</taxon>
        <taxon>Pezizomycotina</taxon>
        <taxon>Leotiomycetes</taxon>
        <taxon>Helotiales</taxon>
        <taxon>Helotiaceae</taxon>
        <taxon>Hymenoscyphus</taxon>
    </lineage>
</organism>
<dbReference type="Proteomes" id="UP000696280">
    <property type="component" value="Unassembled WGS sequence"/>
</dbReference>
<name>A0A9N9PST4_9HELO</name>
<evidence type="ECO:0000313" key="2">
    <source>
        <dbReference type="Proteomes" id="UP000696280"/>
    </source>
</evidence>
<keyword evidence="2" id="KW-1185">Reference proteome</keyword>
<gene>
    <name evidence="1" type="ORF">HYFRA_00011078</name>
</gene>
<protein>
    <submittedName>
        <fullName evidence="1">Uncharacterized protein</fullName>
    </submittedName>
</protein>
<reference evidence="1" key="1">
    <citation type="submission" date="2021-07" db="EMBL/GenBank/DDBJ databases">
        <authorList>
            <person name="Durling M."/>
        </authorList>
    </citation>
    <scope>NUCLEOTIDE SEQUENCE</scope>
</reference>
<evidence type="ECO:0000313" key="1">
    <source>
        <dbReference type="EMBL" id="CAG8958401.1"/>
    </source>
</evidence>
<proteinExistence type="predicted"/>
<accession>A0A9N9PST4</accession>